<proteinExistence type="predicted"/>
<gene>
    <name evidence="2" type="ORF">Q9313_09740</name>
</gene>
<evidence type="ECO:0000313" key="2">
    <source>
        <dbReference type="EMBL" id="WLR96026.1"/>
    </source>
</evidence>
<dbReference type="AlphaFoldDB" id="A0AA50CKK0"/>
<dbReference type="RefSeq" id="WP_306036510.1">
    <property type="nucleotide sequence ID" value="NZ_CP132302.1"/>
</dbReference>
<keyword evidence="1" id="KW-1133">Transmembrane helix</keyword>
<dbReference type="Proteomes" id="UP001234585">
    <property type="component" value="Chromosome"/>
</dbReference>
<name>A0AA50CKK0_9HYPH</name>
<keyword evidence="1" id="KW-0812">Transmembrane</keyword>
<dbReference type="EMBL" id="CP132302">
    <property type="protein sequence ID" value="WLR96026.1"/>
    <property type="molecule type" value="Genomic_DNA"/>
</dbReference>
<accession>A0AA50CKK0</accession>
<sequence length="64" mass="7350">MTKNVYKFRRVKWGDPRPKLKVLVEDFKRAPWIDRLSSGAFALIVGLAAILMFATSVTFTHLLQ</sequence>
<organism evidence="2 3">
    <name type="scientific">Shinella sumterensis</name>
    <dbReference type="NCBI Taxonomy" id="1967501"/>
    <lineage>
        <taxon>Bacteria</taxon>
        <taxon>Pseudomonadati</taxon>
        <taxon>Pseudomonadota</taxon>
        <taxon>Alphaproteobacteria</taxon>
        <taxon>Hyphomicrobiales</taxon>
        <taxon>Rhizobiaceae</taxon>
        <taxon>Shinella</taxon>
    </lineage>
</organism>
<keyword evidence="3" id="KW-1185">Reference proteome</keyword>
<evidence type="ECO:0000256" key="1">
    <source>
        <dbReference type="SAM" id="Phobius"/>
    </source>
</evidence>
<feature type="transmembrane region" description="Helical" evidence="1">
    <location>
        <begin position="39"/>
        <end position="63"/>
    </location>
</feature>
<keyword evidence="1" id="KW-0472">Membrane</keyword>
<evidence type="ECO:0000313" key="3">
    <source>
        <dbReference type="Proteomes" id="UP001234585"/>
    </source>
</evidence>
<protein>
    <submittedName>
        <fullName evidence="2">Uncharacterized protein</fullName>
    </submittedName>
</protein>
<reference evidence="2 3" key="1">
    <citation type="submission" date="2023-08" db="EMBL/GenBank/DDBJ databases">
        <title>Pathogen: clinical or host-associated sample.</title>
        <authorList>
            <person name="Hergert J."/>
            <person name="Casey R."/>
            <person name="Wagner J."/>
            <person name="Young E.L."/>
            <person name="Oakeson K.F."/>
        </authorList>
    </citation>
    <scope>NUCLEOTIDE SEQUENCE [LARGE SCALE GENOMIC DNA]</scope>
    <source>
        <strain evidence="2 3">1760953</strain>
    </source>
</reference>